<comment type="caution">
    <text evidence="2">The sequence shown here is derived from an EMBL/GenBank/DDBJ whole genome shotgun (WGS) entry which is preliminary data.</text>
</comment>
<evidence type="ECO:0000313" key="3">
    <source>
        <dbReference type="Proteomes" id="UP000054172"/>
    </source>
</evidence>
<gene>
    <name evidence="2" type="ORF">AL399_05425</name>
</gene>
<dbReference type="AlphaFoldDB" id="A0A0Q4B6X7"/>
<reference evidence="2" key="1">
    <citation type="submission" date="2015-08" db="EMBL/GenBank/DDBJ databases">
        <title>Candidatus Bacteriodes Periocalifornicus.</title>
        <authorList>
            <person name="McLean J.S."/>
            <person name="Kelley S."/>
        </authorList>
    </citation>
    <scope>NUCLEOTIDE SEQUENCE [LARGE SCALE GENOMIC DNA]</scope>
    <source>
        <strain evidence="2">12B</strain>
    </source>
</reference>
<evidence type="ECO:0000256" key="1">
    <source>
        <dbReference type="SAM" id="Coils"/>
    </source>
</evidence>
<feature type="coiled-coil region" evidence="1">
    <location>
        <begin position="2"/>
        <end position="57"/>
    </location>
</feature>
<dbReference type="Proteomes" id="UP000054172">
    <property type="component" value="Unassembled WGS sequence"/>
</dbReference>
<name>A0A0Q4B6X7_9BACT</name>
<accession>A0A0Q4B6X7</accession>
<organism evidence="2 3">
    <name type="scientific">Candidatus [Bacteroides] periocalifornicus</name>
    <dbReference type="NCBI Taxonomy" id="1702214"/>
    <lineage>
        <taxon>Bacteria</taxon>
        <taxon>Pseudomonadati</taxon>
        <taxon>Bacteroidota</taxon>
    </lineage>
</organism>
<keyword evidence="1" id="KW-0175">Coiled coil</keyword>
<dbReference type="EMBL" id="LIIK01000022">
    <property type="protein sequence ID" value="KQM08777.1"/>
    <property type="molecule type" value="Genomic_DNA"/>
</dbReference>
<evidence type="ECO:0000313" key="2">
    <source>
        <dbReference type="EMBL" id="KQM08777.1"/>
    </source>
</evidence>
<proteinExistence type="predicted"/>
<keyword evidence="3" id="KW-1185">Reference proteome</keyword>
<dbReference type="PATRIC" id="fig|1702214.3.peg.34"/>
<sequence length="97" mass="10628">MEQGLQDELDALEEAVGQLAGRIAERERQATVLVQRVAELEEALTTAQEAAERDRTLGAVRQAALAFGPDSEDARTARKLIDQLLKEIENCIALLRG</sequence>
<dbReference type="STRING" id="1702214.AL399_05425"/>
<protein>
    <submittedName>
        <fullName evidence="2">Uncharacterized protein</fullName>
    </submittedName>
</protein>